<keyword evidence="3" id="KW-1185">Reference proteome</keyword>
<feature type="transmembrane region" description="Helical" evidence="1">
    <location>
        <begin position="37"/>
        <end position="55"/>
    </location>
</feature>
<dbReference type="Proteomes" id="UP000427716">
    <property type="component" value="Chromosome"/>
</dbReference>
<keyword evidence="1" id="KW-1133">Transmembrane helix</keyword>
<dbReference type="KEGG" id="ghl:GM160_05625"/>
<dbReference type="AlphaFoldDB" id="A0A6I6D0I4"/>
<accession>A0A6I6D0I4</accession>
<evidence type="ECO:0000313" key="3">
    <source>
        <dbReference type="Proteomes" id="UP000427716"/>
    </source>
</evidence>
<dbReference type="EMBL" id="CP046415">
    <property type="protein sequence ID" value="QGT78418.1"/>
    <property type="molecule type" value="Genomic_DNA"/>
</dbReference>
<keyword evidence="1" id="KW-0472">Membrane</keyword>
<keyword evidence="1" id="KW-0812">Transmembrane</keyword>
<reference evidence="2 3" key="1">
    <citation type="submission" date="2019-11" db="EMBL/GenBank/DDBJ databases">
        <authorList>
            <person name="Zhang J."/>
            <person name="Sun C."/>
        </authorList>
    </citation>
    <scope>NUCLEOTIDE SEQUENCE [LARGE SCALE GENOMIC DNA]</scope>
    <source>
        <strain evidence="3">sp2</strain>
    </source>
</reference>
<feature type="transmembrane region" description="Helical" evidence="1">
    <location>
        <begin position="123"/>
        <end position="144"/>
    </location>
</feature>
<gene>
    <name evidence="2" type="ORF">GM160_05625</name>
</gene>
<evidence type="ECO:0000256" key="1">
    <source>
        <dbReference type="SAM" id="Phobius"/>
    </source>
</evidence>
<proteinExistence type="predicted"/>
<protein>
    <submittedName>
        <fullName evidence="2">Uncharacterized protein</fullName>
    </submittedName>
</protein>
<dbReference type="RefSeq" id="WP_156573822.1">
    <property type="nucleotide sequence ID" value="NZ_CP046415.1"/>
</dbReference>
<name>A0A6I6D0I4_9GAMM</name>
<sequence length="172" mass="19284">MLKFAMWLISILLVLIGFWFGQNVPFADQWPQYEALRTTAAIIFAVLGAWMAIVFPERLRLSFDGSKPWNSEENQSNFGRLLMPATHSTLIVGIILLIGVIAPIASQMPLVEEHKALARGGSYGVLTILTLWQFWTVILTLVPLDMLHAREERESRAAMLDGKLGGSWSDKD</sequence>
<organism evidence="2 3">
    <name type="scientific">Guyparkeria halophila</name>
    <dbReference type="NCBI Taxonomy" id="47960"/>
    <lineage>
        <taxon>Bacteria</taxon>
        <taxon>Pseudomonadati</taxon>
        <taxon>Pseudomonadota</taxon>
        <taxon>Gammaproteobacteria</taxon>
        <taxon>Chromatiales</taxon>
        <taxon>Thioalkalibacteraceae</taxon>
        <taxon>Guyparkeria</taxon>
    </lineage>
</organism>
<evidence type="ECO:0000313" key="2">
    <source>
        <dbReference type="EMBL" id="QGT78418.1"/>
    </source>
</evidence>
<feature type="transmembrane region" description="Helical" evidence="1">
    <location>
        <begin position="90"/>
        <end position="111"/>
    </location>
</feature>